<dbReference type="GO" id="GO:0035658">
    <property type="term" value="C:Mon1-Ccz1 complex"/>
    <property type="evidence" value="ECO:0007669"/>
    <property type="project" value="InterPro"/>
</dbReference>
<feature type="compositionally biased region" description="Gly residues" evidence="2">
    <location>
        <begin position="1011"/>
        <end position="1034"/>
    </location>
</feature>
<evidence type="ECO:0000256" key="1">
    <source>
        <dbReference type="ARBA" id="ARBA00005352"/>
    </source>
</evidence>
<dbReference type="Proteomes" id="UP000799766">
    <property type="component" value="Unassembled WGS sequence"/>
</dbReference>
<feature type="compositionally biased region" description="Basic residues" evidence="2">
    <location>
        <begin position="348"/>
        <end position="359"/>
    </location>
</feature>
<feature type="compositionally biased region" description="Basic and acidic residues" evidence="2">
    <location>
        <begin position="75"/>
        <end position="90"/>
    </location>
</feature>
<feature type="region of interest" description="Disordered" evidence="2">
    <location>
        <begin position="573"/>
        <end position="613"/>
    </location>
</feature>
<feature type="region of interest" description="Disordered" evidence="2">
    <location>
        <begin position="54"/>
        <end position="125"/>
    </location>
</feature>
<feature type="compositionally biased region" description="Polar residues" evidence="2">
    <location>
        <begin position="493"/>
        <end position="502"/>
    </location>
</feature>
<dbReference type="EMBL" id="MU001671">
    <property type="protein sequence ID" value="KAF2461626.1"/>
    <property type="molecule type" value="Genomic_DNA"/>
</dbReference>
<feature type="region of interest" description="Disordered" evidence="2">
    <location>
        <begin position="420"/>
        <end position="506"/>
    </location>
</feature>
<feature type="domain" description="CCZ1/INTU/HSP4 first Longin" evidence="3">
    <location>
        <begin position="117"/>
        <end position="173"/>
    </location>
</feature>
<feature type="compositionally biased region" description="Pro residues" evidence="2">
    <location>
        <begin position="181"/>
        <end position="198"/>
    </location>
</feature>
<feature type="compositionally biased region" description="Gly residues" evidence="2">
    <location>
        <begin position="573"/>
        <end position="585"/>
    </location>
</feature>
<dbReference type="InterPro" id="IPR013176">
    <property type="entry name" value="Ccz1"/>
</dbReference>
<accession>A0A6A6PCE4</accession>
<proteinExistence type="inferred from homology"/>
<feature type="compositionally biased region" description="Basic and acidic residues" evidence="2">
    <location>
        <begin position="433"/>
        <end position="452"/>
    </location>
</feature>
<gene>
    <name evidence="4" type="ORF">BDY21DRAFT_418634</name>
</gene>
<sequence>MPRASPSPGGDAHAGPATVVPAQLAFLAIYNPALGPNEDTLRDQIVFYWSRAEHEEVRGSSKNNANRGGSRRLQQRQEPKRPREERREDGEGGGGAEEEGRDGDEAAKDEAARREREAENERLRQVGLAQGMVNFARTFSRGEPVESVETDKSRIVLGELERGWWILASIDLTRIPILPAGSPPPKNSKAATPPPAPQPTVEYSSREVSPPPLLLAQLRRAHSIFLLHHAPSLQNLYERTAGRARFCALLARFWTRFCAAHWDVLLHGNPSVDVYGGIKLAAGGELGMGVGEEEWGSGEREVLEHVAGRTEGLVDLVVARFGEPSPDQLHDPRKQQALRQTSRTPPGSHKHGRDGHKKSQAAAASPAMHLPEPWLGAGQAPSCADGIVFSGVGGLARQSLRDVAAWMEWVYAQGERAYGVRDNPSSAMGVGASRREARERRRKERERERGKGDQLGQGGAAANGKASKGGAAAIATVAQGRPRARDSRLEGASPTSSTSNATGALIPPPIVSAAERSLDSAVEAAGRTRKREEEGTSPEQQPKREGSQGAGSKSALADPDVWMKVFTLGYGSAWGGGSGSGGAKAGGKDNERGDNGLKEGQEGASRDSMAAARRDSIEDQLVLHHVDPEPEPEPEPEVDRFEERLRAQIQRENNGSFIIGLRGDLDDDDDEEEDDQDDESPGDWNDRTVLRTVQVKLSETAGSQEPRPLIPAWQREMEGTYGGDEFRWKRLRVLVYIHRPFIYTLLFDPTTASLALPGLYRTLHTFLSPLHRNLCLSTSPSRVAARLASAANPTSTLPPLFAPSPRAVSSLVSQPIYDLVFDPHSLFVHASIPNIPDPGTATADGLALGSGAPAPLGGATTATSSPAAAARAASPSPAGRAPAAAPAMSRVDALNVHAQMLETVAATRRRGDEVERCAKTSRGWWVAWMRLPPPSSSSPSSSLGSAAAAAAAAPQAGPNDAAEPANATADAATRDAGAAAGRDAPDRAVVRTDSLGEAFLVRRSRDALPGGAKGGGSGGGARGAGGGQGGGGGAWSWPVPHTNHSAFV</sequence>
<feature type="region of interest" description="Disordered" evidence="2">
    <location>
        <begin position="949"/>
        <end position="989"/>
    </location>
</feature>
<dbReference type="InterPro" id="IPR043987">
    <property type="entry name" value="CCZ1/INTU/HSP4_longin_1"/>
</dbReference>
<protein>
    <recommendedName>
        <fullName evidence="3">CCZ1/INTU/HSP4 first Longin domain-containing protein</fullName>
    </recommendedName>
</protein>
<evidence type="ECO:0000259" key="3">
    <source>
        <dbReference type="Pfam" id="PF19031"/>
    </source>
</evidence>
<evidence type="ECO:0000313" key="4">
    <source>
        <dbReference type="EMBL" id="KAF2461626.1"/>
    </source>
</evidence>
<name>A0A6A6PCE4_9PEZI</name>
<feature type="region of interest" description="Disordered" evidence="2">
    <location>
        <begin position="323"/>
        <end position="366"/>
    </location>
</feature>
<feature type="region of interest" description="Disordered" evidence="2">
    <location>
        <begin position="857"/>
        <end position="885"/>
    </location>
</feature>
<dbReference type="PANTHER" id="PTHR13056:SF0">
    <property type="entry name" value="VACUOLAR FUSION PROTEIN CCZ1 HOMOLOG-RELATED"/>
    <property type="match status" value="1"/>
</dbReference>
<feature type="region of interest" description="Disordered" evidence="2">
    <location>
        <begin position="181"/>
        <end position="206"/>
    </location>
</feature>
<reference evidence="4" key="1">
    <citation type="journal article" date="2020" name="Stud. Mycol.">
        <title>101 Dothideomycetes genomes: a test case for predicting lifestyles and emergence of pathogens.</title>
        <authorList>
            <person name="Haridas S."/>
            <person name="Albert R."/>
            <person name="Binder M."/>
            <person name="Bloem J."/>
            <person name="Labutti K."/>
            <person name="Salamov A."/>
            <person name="Andreopoulos B."/>
            <person name="Baker S."/>
            <person name="Barry K."/>
            <person name="Bills G."/>
            <person name="Bluhm B."/>
            <person name="Cannon C."/>
            <person name="Castanera R."/>
            <person name="Culley D."/>
            <person name="Daum C."/>
            <person name="Ezra D."/>
            <person name="Gonzalez J."/>
            <person name="Henrissat B."/>
            <person name="Kuo A."/>
            <person name="Liang C."/>
            <person name="Lipzen A."/>
            <person name="Lutzoni F."/>
            <person name="Magnuson J."/>
            <person name="Mondo S."/>
            <person name="Nolan M."/>
            <person name="Ohm R."/>
            <person name="Pangilinan J."/>
            <person name="Park H.-J."/>
            <person name="Ramirez L."/>
            <person name="Alfaro M."/>
            <person name="Sun H."/>
            <person name="Tritt A."/>
            <person name="Yoshinaga Y."/>
            <person name="Zwiers L.-H."/>
            <person name="Turgeon B."/>
            <person name="Goodwin S."/>
            <person name="Spatafora J."/>
            <person name="Crous P."/>
            <person name="Grigoriev I."/>
        </authorList>
    </citation>
    <scope>NUCLEOTIDE SEQUENCE</scope>
    <source>
        <strain evidence="4">ATCC 16933</strain>
    </source>
</reference>
<feature type="compositionally biased region" description="Low complexity" evidence="2">
    <location>
        <begin position="949"/>
        <end position="982"/>
    </location>
</feature>
<keyword evidence="5" id="KW-1185">Reference proteome</keyword>
<feature type="compositionally biased region" description="Basic and acidic residues" evidence="2">
    <location>
        <begin position="103"/>
        <end position="124"/>
    </location>
</feature>
<comment type="similarity">
    <text evidence="1">Belongs to the CCZ1 family.</text>
</comment>
<feature type="compositionally biased region" description="Acidic residues" evidence="2">
    <location>
        <begin position="665"/>
        <end position="681"/>
    </location>
</feature>
<dbReference type="AlphaFoldDB" id="A0A6A6PCE4"/>
<dbReference type="GO" id="GO:0016192">
    <property type="term" value="P:vesicle-mediated transport"/>
    <property type="evidence" value="ECO:0007669"/>
    <property type="project" value="InterPro"/>
</dbReference>
<evidence type="ECO:0000313" key="5">
    <source>
        <dbReference type="Proteomes" id="UP000799766"/>
    </source>
</evidence>
<dbReference type="OrthoDB" id="240546at2759"/>
<feature type="compositionally biased region" description="Basic and acidic residues" evidence="2">
    <location>
        <begin position="586"/>
        <end position="605"/>
    </location>
</feature>
<feature type="compositionally biased region" description="Low complexity" evidence="2">
    <location>
        <begin position="462"/>
        <end position="480"/>
    </location>
</feature>
<dbReference type="Pfam" id="PF19031">
    <property type="entry name" value="Intu_longin_1"/>
    <property type="match status" value="1"/>
</dbReference>
<organism evidence="4 5">
    <name type="scientific">Lineolata rhizophorae</name>
    <dbReference type="NCBI Taxonomy" id="578093"/>
    <lineage>
        <taxon>Eukaryota</taxon>
        <taxon>Fungi</taxon>
        <taxon>Dikarya</taxon>
        <taxon>Ascomycota</taxon>
        <taxon>Pezizomycotina</taxon>
        <taxon>Dothideomycetes</taxon>
        <taxon>Dothideomycetes incertae sedis</taxon>
        <taxon>Lineolatales</taxon>
        <taxon>Lineolataceae</taxon>
        <taxon>Lineolata</taxon>
    </lineage>
</organism>
<evidence type="ECO:0000256" key="2">
    <source>
        <dbReference type="SAM" id="MobiDB-lite"/>
    </source>
</evidence>
<feature type="region of interest" description="Disordered" evidence="2">
    <location>
        <begin position="657"/>
        <end position="687"/>
    </location>
</feature>
<feature type="region of interest" description="Disordered" evidence="2">
    <location>
        <begin position="1006"/>
        <end position="1048"/>
    </location>
</feature>
<feature type="region of interest" description="Disordered" evidence="2">
    <location>
        <begin position="518"/>
        <end position="557"/>
    </location>
</feature>
<dbReference type="PANTHER" id="PTHR13056">
    <property type="entry name" value="VACUOLAR FUSION PROTEIN CCZ1 HOMOLOG-RELATED"/>
    <property type="match status" value="1"/>
</dbReference>